<protein>
    <submittedName>
        <fullName evidence="1">Uncharacterized protein</fullName>
    </submittedName>
</protein>
<dbReference type="Proteomes" id="UP000276133">
    <property type="component" value="Unassembled WGS sequence"/>
</dbReference>
<evidence type="ECO:0000313" key="2">
    <source>
        <dbReference type="Proteomes" id="UP000276133"/>
    </source>
</evidence>
<accession>A0A3M7T9C9</accession>
<evidence type="ECO:0000313" key="1">
    <source>
        <dbReference type="EMBL" id="RNA44703.1"/>
    </source>
</evidence>
<proteinExistence type="predicted"/>
<reference evidence="1 2" key="1">
    <citation type="journal article" date="2018" name="Sci. Rep.">
        <title>Genomic signatures of local adaptation to the degree of environmental predictability in rotifers.</title>
        <authorList>
            <person name="Franch-Gras L."/>
            <person name="Hahn C."/>
            <person name="Garcia-Roger E.M."/>
            <person name="Carmona M.J."/>
            <person name="Serra M."/>
            <person name="Gomez A."/>
        </authorList>
    </citation>
    <scope>NUCLEOTIDE SEQUENCE [LARGE SCALE GENOMIC DNA]</scope>
    <source>
        <strain evidence="1">HYR1</strain>
    </source>
</reference>
<comment type="caution">
    <text evidence="1">The sequence shown here is derived from an EMBL/GenBank/DDBJ whole genome shotgun (WGS) entry which is preliminary data.</text>
</comment>
<gene>
    <name evidence="1" type="ORF">BpHYR1_032234</name>
</gene>
<dbReference type="EMBL" id="REGN01000063">
    <property type="protein sequence ID" value="RNA44703.1"/>
    <property type="molecule type" value="Genomic_DNA"/>
</dbReference>
<dbReference type="AlphaFoldDB" id="A0A3M7T9C9"/>
<name>A0A3M7T9C9_BRAPC</name>
<sequence length="93" mass="10634">MITNCKYSKSNHESNSKQYQIKISIRYLKSNNLIYISSFTQLLKLNNKRIFISIILINKNLNLLRGDPLLNHHSAKKLAIISVESKGIGVAYV</sequence>
<organism evidence="1 2">
    <name type="scientific">Brachionus plicatilis</name>
    <name type="common">Marine rotifer</name>
    <name type="synonym">Brachionus muelleri</name>
    <dbReference type="NCBI Taxonomy" id="10195"/>
    <lineage>
        <taxon>Eukaryota</taxon>
        <taxon>Metazoa</taxon>
        <taxon>Spiralia</taxon>
        <taxon>Gnathifera</taxon>
        <taxon>Rotifera</taxon>
        <taxon>Eurotatoria</taxon>
        <taxon>Monogononta</taxon>
        <taxon>Pseudotrocha</taxon>
        <taxon>Ploima</taxon>
        <taxon>Brachionidae</taxon>
        <taxon>Brachionus</taxon>
    </lineage>
</organism>
<keyword evidence="2" id="KW-1185">Reference proteome</keyword>